<accession>A0A9D1GXZ9</accession>
<keyword evidence="1" id="KW-0812">Transmembrane</keyword>
<reference evidence="2" key="2">
    <citation type="journal article" date="2021" name="PeerJ">
        <title>Extensive microbial diversity within the chicken gut microbiome revealed by metagenomics and culture.</title>
        <authorList>
            <person name="Gilroy R."/>
            <person name="Ravi A."/>
            <person name="Getino M."/>
            <person name="Pursley I."/>
            <person name="Horton D.L."/>
            <person name="Alikhan N.F."/>
            <person name="Baker D."/>
            <person name="Gharbi K."/>
            <person name="Hall N."/>
            <person name="Watson M."/>
            <person name="Adriaenssens E.M."/>
            <person name="Foster-Nyarko E."/>
            <person name="Jarju S."/>
            <person name="Secka A."/>
            <person name="Antonio M."/>
            <person name="Oren A."/>
            <person name="Chaudhuri R.R."/>
            <person name="La Ragione R."/>
            <person name="Hildebrand F."/>
            <person name="Pallen M.J."/>
        </authorList>
    </citation>
    <scope>NUCLEOTIDE SEQUENCE</scope>
    <source>
        <strain evidence="2">ChiGjej1B1-24693</strain>
    </source>
</reference>
<comment type="caution">
    <text evidence="2">The sequence shown here is derived from an EMBL/GenBank/DDBJ whole genome shotgun (WGS) entry which is preliminary data.</text>
</comment>
<dbReference type="Proteomes" id="UP000886842">
    <property type="component" value="Unassembled WGS sequence"/>
</dbReference>
<feature type="transmembrane region" description="Helical" evidence="1">
    <location>
        <begin position="90"/>
        <end position="111"/>
    </location>
</feature>
<dbReference type="InterPro" id="IPR006938">
    <property type="entry name" value="DUF624"/>
</dbReference>
<feature type="transmembrane region" description="Helical" evidence="1">
    <location>
        <begin position="63"/>
        <end position="84"/>
    </location>
</feature>
<dbReference type="Pfam" id="PF04854">
    <property type="entry name" value="DUF624"/>
    <property type="match status" value="1"/>
</dbReference>
<dbReference type="EMBL" id="DVLP01000236">
    <property type="protein sequence ID" value="HIT75477.1"/>
    <property type="molecule type" value="Genomic_DNA"/>
</dbReference>
<sequence length="202" mass="21475">MVLEALTSFWRAVGVTVMWLVACLPVVTAGAATMALVGVVRDTALHRERPVVRSYLAHLRDNARLGTGWLVFTLLPVVALAVTWRQPAAVWTDVLAVISMIGVVAMLPLLVHGCTLAVHTRQPSLRALYRSSVLLAVATPGPTLIGLLMIAAVVVATAVWPGAIIVLGYPVARALFNGFRRGFNAVAVQPGPVREEHAHGLG</sequence>
<gene>
    <name evidence="2" type="ORF">IAA98_07825</name>
</gene>
<proteinExistence type="predicted"/>
<evidence type="ECO:0000313" key="3">
    <source>
        <dbReference type="Proteomes" id="UP000886842"/>
    </source>
</evidence>
<keyword evidence="1" id="KW-1133">Transmembrane helix</keyword>
<organism evidence="2 3">
    <name type="scientific">Candidatus Avipropionibacterium avicola</name>
    <dbReference type="NCBI Taxonomy" id="2840701"/>
    <lineage>
        <taxon>Bacteria</taxon>
        <taxon>Bacillati</taxon>
        <taxon>Actinomycetota</taxon>
        <taxon>Actinomycetes</taxon>
        <taxon>Propionibacteriales</taxon>
        <taxon>Propionibacteriaceae</taxon>
        <taxon>Propionibacteriaceae incertae sedis</taxon>
        <taxon>Candidatus Avipropionibacterium</taxon>
    </lineage>
</organism>
<feature type="transmembrane region" description="Helical" evidence="1">
    <location>
        <begin position="132"/>
        <end position="152"/>
    </location>
</feature>
<evidence type="ECO:0000256" key="1">
    <source>
        <dbReference type="SAM" id="Phobius"/>
    </source>
</evidence>
<protein>
    <submittedName>
        <fullName evidence="2">DUF624 domain-containing protein</fullName>
    </submittedName>
</protein>
<feature type="transmembrane region" description="Helical" evidence="1">
    <location>
        <begin position="12"/>
        <end position="40"/>
    </location>
</feature>
<feature type="transmembrane region" description="Helical" evidence="1">
    <location>
        <begin position="158"/>
        <end position="176"/>
    </location>
</feature>
<name>A0A9D1GXZ9_9ACTN</name>
<keyword evidence="1" id="KW-0472">Membrane</keyword>
<reference evidence="2" key="1">
    <citation type="submission" date="2020-10" db="EMBL/GenBank/DDBJ databases">
        <authorList>
            <person name="Gilroy R."/>
        </authorList>
    </citation>
    <scope>NUCLEOTIDE SEQUENCE</scope>
    <source>
        <strain evidence="2">ChiGjej1B1-24693</strain>
    </source>
</reference>
<dbReference type="AlphaFoldDB" id="A0A9D1GXZ9"/>
<evidence type="ECO:0000313" key="2">
    <source>
        <dbReference type="EMBL" id="HIT75477.1"/>
    </source>
</evidence>